<dbReference type="GO" id="GO:0008289">
    <property type="term" value="F:lipid binding"/>
    <property type="evidence" value="ECO:0007669"/>
    <property type="project" value="InterPro"/>
</dbReference>
<dbReference type="SMART" id="SM00329">
    <property type="entry name" value="BPI2"/>
    <property type="match status" value="1"/>
</dbReference>
<dbReference type="Pfam" id="PF01273">
    <property type="entry name" value="LBP_BPI_CETP"/>
    <property type="match status" value="1"/>
</dbReference>
<protein>
    <submittedName>
        <fullName evidence="5">Putative Lipid-binding serum glycoprotein family protein</fullName>
    </submittedName>
</protein>
<keyword evidence="1" id="KW-0325">Glycoprotein</keyword>
<sequence length="642" mass="71600">MEPSFSKCRQLYMKLNEQQVAYLSSAKAVDEHLEHKESIMNLIKQNVAVGDILECENLQNFNPTNLFITPSLQFSTEERVKENENSVGEFKRNKVNCDEERVKEENKNQPPKDPTLSNLQKFCLGVHRFSLRNSHEFQSSIATNPTISDMGFFLKSITHSIFVIISSFLLIPARTHLQSHEESYISLVISSKGLEFAKDLLVEKAVSTLIPLQVPDIEKTVNIPVVGKVNMGLSNITISGVNIASSLVETGENGIVLVASGATANLSMNWWYSYRRWFITIRDEGEASVQVENMQVGITATIKEEEGTIKLFLLDCGCSVEDISIDLDGGASWLYQGLVDAFQGKIRSAVEDAISKNIKEGMKKLSSKLQSLPKRISVDDIMDMNVTFVDDPTLSHSSVEFDINGLFTAADEISISDFYRRGSQTSVSFDDPTKMIKISLHENVFYTAALVYFEKGYMHWNFDEIPEQSLLNTAGWRYIVPQLYDRYPNDDMMLNVSVASPPVIKVINQVIDATVSSYLTIDVLDAGEVIPVACISMIIRASCSPEVSGNNLVGTVSLIDFTLSLEWSRIGNLHLNLVQPVISVILKTVLFPYVNVHLRKGFPLPLLHGFEVREAEIFYMDSNVIVCSDLASTKGSLQLAAI</sequence>
<feature type="domain" description="Lipid-binding serum glycoprotein C-terminal" evidence="4">
    <location>
        <begin position="430"/>
        <end position="627"/>
    </location>
</feature>
<dbReference type="FunFam" id="3.15.10.10:FF:000001">
    <property type="entry name" value="phospholipid transfer protein-like"/>
    <property type="match status" value="1"/>
</dbReference>
<dbReference type="CDD" id="cd00025">
    <property type="entry name" value="BPI1"/>
    <property type="match status" value="1"/>
</dbReference>
<reference evidence="5 6" key="1">
    <citation type="journal article" date="2020" name="Nat. Commun.">
        <title>Genome of Tripterygium wilfordii and identification of cytochrome P450 involved in triptolide biosynthesis.</title>
        <authorList>
            <person name="Tu L."/>
            <person name="Su P."/>
            <person name="Zhang Z."/>
            <person name="Gao L."/>
            <person name="Wang J."/>
            <person name="Hu T."/>
            <person name="Zhou J."/>
            <person name="Zhang Y."/>
            <person name="Zhao Y."/>
            <person name="Liu Y."/>
            <person name="Song Y."/>
            <person name="Tong Y."/>
            <person name="Lu Y."/>
            <person name="Yang J."/>
            <person name="Xu C."/>
            <person name="Jia M."/>
            <person name="Peters R.J."/>
            <person name="Huang L."/>
            <person name="Gao W."/>
        </authorList>
    </citation>
    <scope>NUCLEOTIDE SEQUENCE [LARGE SCALE GENOMIC DNA]</scope>
    <source>
        <strain evidence="6">cv. XIE 37</strain>
        <tissue evidence="5">Leaf</tissue>
    </source>
</reference>
<dbReference type="PANTHER" id="PTHR46801">
    <property type="entry name" value="OS06G0309200 PROTEIN"/>
    <property type="match status" value="1"/>
</dbReference>
<evidence type="ECO:0000256" key="2">
    <source>
        <dbReference type="ARBA" id="ARBA00060933"/>
    </source>
</evidence>
<dbReference type="SUPFAM" id="SSF55394">
    <property type="entry name" value="Bactericidal permeability-increasing protein, BPI"/>
    <property type="match status" value="2"/>
</dbReference>
<dbReference type="InterPro" id="IPR045897">
    <property type="entry name" value="BPI/LBP_pln"/>
</dbReference>
<dbReference type="InterPro" id="IPR001124">
    <property type="entry name" value="Lipid-bd_serum_glycop_C"/>
</dbReference>
<accession>A0A7J7C2T5</accession>
<dbReference type="EMBL" id="JAAARO010000021">
    <property type="protein sequence ID" value="KAF5728432.1"/>
    <property type="molecule type" value="Genomic_DNA"/>
</dbReference>
<dbReference type="PANTHER" id="PTHR46801:SF2">
    <property type="entry name" value="LIPOPOLYSACCHARIDE-BINDING PROTEIN"/>
    <property type="match status" value="1"/>
</dbReference>
<feature type="domain" description="Lipid-binding serum glycoprotein N-terminal" evidence="3">
    <location>
        <begin position="189"/>
        <end position="412"/>
    </location>
</feature>
<name>A0A7J7C2T5_TRIWF</name>
<evidence type="ECO:0000259" key="4">
    <source>
        <dbReference type="SMART" id="SM00329"/>
    </source>
</evidence>
<dbReference type="AlphaFoldDB" id="A0A7J7C2T5"/>
<evidence type="ECO:0000259" key="3">
    <source>
        <dbReference type="SMART" id="SM00328"/>
    </source>
</evidence>
<comment type="similarity">
    <text evidence="2">Belongs to the BPI/LBP/Plunc superfamily. BPI/LBP (TC 1.C.40) family.</text>
</comment>
<proteinExistence type="inferred from homology"/>
<evidence type="ECO:0000313" key="6">
    <source>
        <dbReference type="Proteomes" id="UP000593562"/>
    </source>
</evidence>
<gene>
    <name evidence="5" type="ORF">HS088_TW21G00579</name>
</gene>
<dbReference type="InterPro" id="IPR017943">
    <property type="entry name" value="Bactericidal_perm-incr_a/b_dom"/>
</dbReference>
<dbReference type="SMART" id="SM00328">
    <property type="entry name" value="BPI1"/>
    <property type="match status" value="1"/>
</dbReference>
<dbReference type="Proteomes" id="UP000593562">
    <property type="component" value="Unassembled WGS sequence"/>
</dbReference>
<dbReference type="Gene3D" id="3.15.20.10">
    <property type="entry name" value="Bactericidal permeability-increasing protein, domain 2"/>
    <property type="match status" value="1"/>
</dbReference>
<dbReference type="Gene3D" id="3.15.10.10">
    <property type="entry name" value="Bactericidal permeability-increasing protein, domain 1"/>
    <property type="match status" value="1"/>
</dbReference>
<evidence type="ECO:0000313" key="5">
    <source>
        <dbReference type="EMBL" id="KAF5728432.1"/>
    </source>
</evidence>
<keyword evidence="6" id="KW-1185">Reference proteome</keyword>
<dbReference type="InterPro" id="IPR017942">
    <property type="entry name" value="Lipid-bd_serum_glycop_N"/>
</dbReference>
<evidence type="ECO:0000256" key="1">
    <source>
        <dbReference type="ARBA" id="ARBA00023180"/>
    </source>
</evidence>
<organism evidence="5 6">
    <name type="scientific">Tripterygium wilfordii</name>
    <name type="common">Thunder God vine</name>
    <dbReference type="NCBI Taxonomy" id="458696"/>
    <lineage>
        <taxon>Eukaryota</taxon>
        <taxon>Viridiplantae</taxon>
        <taxon>Streptophyta</taxon>
        <taxon>Embryophyta</taxon>
        <taxon>Tracheophyta</taxon>
        <taxon>Spermatophyta</taxon>
        <taxon>Magnoliopsida</taxon>
        <taxon>eudicotyledons</taxon>
        <taxon>Gunneridae</taxon>
        <taxon>Pentapetalae</taxon>
        <taxon>rosids</taxon>
        <taxon>fabids</taxon>
        <taxon>Celastrales</taxon>
        <taxon>Celastraceae</taxon>
        <taxon>Tripterygium</taxon>
    </lineage>
</organism>
<dbReference type="Pfam" id="PF02886">
    <property type="entry name" value="LBP_BPI_CETP_C"/>
    <property type="match status" value="1"/>
</dbReference>
<comment type="caution">
    <text evidence="5">The sequence shown here is derived from an EMBL/GenBank/DDBJ whole genome shotgun (WGS) entry which is preliminary data.</text>
</comment>
<dbReference type="InParanoid" id="A0A7J7C2T5"/>